<dbReference type="SUPFAM" id="SSF51735">
    <property type="entry name" value="NAD(P)-binding Rossmann-fold domains"/>
    <property type="match status" value="1"/>
</dbReference>
<evidence type="ECO:0000313" key="2">
    <source>
        <dbReference type="EMBL" id="QEV42946.1"/>
    </source>
</evidence>
<dbReference type="STRING" id="40318.SNOD_34135"/>
<dbReference type="EMBL" id="CP023747">
    <property type="protein sequence ID" value="QEV42946.1"/>
    <property type="molecule type" value="Genomic_DNA"/>
</dbReference>
<dbReference type="AlphaFoldDB" id="A0A0B5DUT1"/>
<dbReference type="PANTHER" id="PTHR43431:SF7">
    <property type="entry name" value="OXIDOREDUCTASE, SHORT CHAIN DEHYDROGENASE_REDUCTASE FAMILY (AFU_ORTHOLOGUE AFUA_5G14000)"/>
    <property type="match status" value="1"/>
</dbReference>
<keyword evidence="3" id="KW-1185">Reference proteome</keyword>
<accession>A0A0B5DUT1</accession>
<dbReference type="KEGG" id="snq:CP978_34360"/>
<reference evidence="2 4" key="3">
    <citation type="submission" date="2017-09" db="EMBL/GenBank/DDBJ databases">
        <title>Streptomyces genome completion.</title>
        <authorList>
            <person name="Lee N."/>
            <person name="Cho B.-K."/>
        </authorList>
    </citation>
    <scope>NUCLEOTIDE SEQUENCE [LARGE SCALE GENOMIC DNA]</scope>
    <source>
        <strain evidence="2 4">ATCC 14899</strain>
    </source>
</reference>
<dbReference type="HOGENOM" id="CLU_010194_17_2_11"/>
<protein>
    <submittedName>
        <fullName evidence="2">SDR family NAD(P)-dependent oxidoreductase</fullName>
    </submittedName>
    <submittedName>
        <fullName evidence="1">Short-chain dehydrogenase</fullName>
    </submittedName>
</protein>
<dbReference type="Pfam" id="PF00106">
    <property type="entry name" value="adh_short"/>
    <property type="match status" value="1"/>
</dbReference>
<name>A0A0B5DUT1_9ACTN</name>
<sequence length="243" mass="25654">MSKIIAIFGAGSGLGTALARRFGKEDFSIALVARNAERLQAMAEELAAEGIDAAAFPADLSNPANAAGVVQAIKDRYGRIDVVSYQPLPGGTAFVPAAELDAERLSHWVNLLLLTPVEIAHAVLPEMTARGTGGFMVTGGFTAADPQPFISGIGPAMAAIRNFIYSLHGEIADSGVYAGVVTLSALIKNSESYNAISPEQLAEITGGTTGMHVIDPADLAETYWRLYTDRTQIEYRFPTPAVN</sequence>
<dbReference type="PANTHER" id="PTHR43431">
    <property type="entry name" value="OXIDOREDUCTASE, SHORT CHAIN DEHYDROGENASE/REDUCTASE FAMILY (AFU_ORTHOLOGUE AFUA_5G14000)"/>
    <property type="match status" value="1"/>
</dbReference>
<dbReference type="OrthoDB" id="9799818at2"/>
<evidence type="ECO:0000313" key="4">
    <source>
        <dbReference type="Proteomes" id="UP000325763"/>
    </source>
</evidence>
<reference evidence="1 3" key="2">
    <citation type="journal article" date="2016" name="Appl. Microbiol. Biotechnol.">
        <title>Exploiting the genome sequence of Streptomyces nodosus for enhanced antibiotic production.</title>
        <authorList>
            <person name="Sweeney P."/>
            <person name="Murphy C.D."/>
            <person name="Caffrey P."/>
        </authorList>
    </citation>
    <scope>NUCLEOTIDE SEQUENCE [LARGE SCALE GENOMIC DNA]</scope>
    <source>
        <strain evidence="1 3">ATCC 14899</strain>
    </source>
</reference>
<dbReference type="InterPro" id="IPR036291">
    <property type="entry name" value="NAD(P)-bd_dom_sf"/>
</dbReference>
<dbReference type="Proteomes" id="UP000325763">
    <property type="component" value="Chromosome"/>
</dbReference>
<gene>
    <name evidence="2" type="ORF">CP978_34360</name>
    <name evidence="1" type="ORF">SNOD_34135</name>
</gene>
<dbReference type="RefSeq" id="WP_043447662.1">
    <property type="nucleotide sequence ID" value="NZ_CP009313.1"/>
</dbReference>
<dbReference type="InterPro" id="IPR002347">
    <property type="entry name" value="SDR_fam"/>
</dbReference>
<dbReference type="Proteomes" id="UP000031526">
    <property type="component" value="Chromosome"/>
</dbReference>
<evidence type="ECO:0000313" key="3">
    <source>
        <dbReference type="Proteomes" id="UP000031526"/>
    </source>
</evidence>
<reference evidence="3" key="1">
    <citation type="submission" date="2014-09" db="EMBL/GenBank/DDBJ databases">
        <title>Sequence of the Streptomyces nodosus genome.</title>
        <authorList>
            <person name="Sweeney P."/>
            <person name="Stephens N."/>
            <person name="Murphy C."/>
            <person name="Caffrey P."/>
        </authorList>
    </citation>
    <scope>NUCLEOTIDE SEQUENCE [LARGE SCALE GENOMIC DNA]</scope>
    <source>
        <strain evidence="3">ATCC 14899</strain>
    </source>
</reference>
<evidence type="ECO:0000313" key="1">
    <source>
        <dbReference type="EMBL" id="AJE44461.1"/>
    </source>
</evidence>
<organism evidence="1 3">
    <name type="scientific">Streptomyces nodosus</name>
    <dbReference type="NCBI Taxonomy" id="40318"/>
    <lineage>
        <taxon>Bacteria</taxon>
        <taxon>Bacillati</taxon>
        <taxon>Actinomycetota</taxon>
        <taxon>Actinomycetes</taxon>
        <taxon>Kitasatosporales</taxon>
        <taxon>Streptomycetaceae</taxon>
        <taxon>Streptomyces</taxon>
    </lineage>
</organism>
<dbReference type="EMBL" id="CP009313">
    <property type="protein sequence ID" value="AJE44461.1"/>
    <property type="molecule type" value="Genomic_DNA"/>
</dbReference>
<proteinExistence type="predicted"/>
<dbReference type="Gene3D" id="3.40.50.720">
    <property type="entry name" value="NAD(P)-binding Rossmann-like Domain"/>
    <property type="match status" value="1"/>
</dbReference>